<keyword evidence="8 10" id="KW-0012">Acyltransferase</keyword>
<keyword evidence="5 10" id="KW-0472">Membrane</keyword>
<protein>
    <recommendedName>
        <fullName evidence="10">Palmitoyltransferase</fullName>
        <ecNumber evidence="10">2.3.1.225</ecNumber>
    </recommendedName>
</protein>
<sequence length="329" mass="38987">MSRPKVPLSRIFPRCLTISLYLWSSYVSLTRIHLIWYKFLVSVDVILVMIGLYTYRKVIVTGPGSPLDYEMIRISDMRAVESGSELPPEFLSRRSITMKRDGRFRVCRTCHVWKPDRCHHCSRCDKCILKMDHHCPWFPSCIGFNNQRFFIQFLLYATTYSTITFLFSTIQLFDWFRKKQYEVDLIDFHLLSVWLLSIAVSVSLPFFTGFTIYQVTKNQTTIEMHIHRRYREELEILADTCGSINSSRDNAYDLGSALANWKDLMGEYWVEWFFPVNTSKMERNRNTLDHKGLYFELRGDINGRLLETMNLQDRLLRRLTPRSSIDQMN</sequence>
<evidence type="ECO:0000259" key="11">
    <source>
        <dbReference type="Pfam" id="PF01529"/>
    </source>
</evidence>
<evidence type="ECO:0000256" key="8">
    <source>
        <dbReference type="ARBA" id="ARBA00023315"/>
    </source>
</evidence>
<dbReference type="Proteomes" id="UP000301737">
    <property type="component" value="Unassembled WGS sequence"/>
</dbReference>
<feature type="transmembrane region" description="Helical" evidence="10">
    <location>
        <begin position="35"/>
        <end position="55"/>
    </location>
</feature>
<dbReference type="PANTHER" id="PTHR12246">
    <property type="entry name" value="PALMITOYLTRANSFERASE ZDHHC16"/>
    <property type="match status" value="1"/>
</dbReference>
<dbReference type="PROSITE" id="PS50216">
    <property type="entry name" value="DHHC"/>
    <property type="match status" value="1"/>
</dbReference>
<evidence type="ECO:0000256" key="2">
    <source>
        <dbReference type="ARBA" id="ARBA00022679"/>
    </source>
</evidence>
<keyword evidence="2 10" id="KW-0808">Transferase</keyword>
<feature type="transmembrane region" description="Helical" evidence="10">
    <location>
        <begin position="153"/>
        <end position="173"/>
    </location>
</feature>
<proteinExistence type="inferred from homology"/>
<keyword evidence="7" id="KW-0449">Lipoprotein</keyword>
<comment type="subcellular location">
    <subcellularLocation>
        <location evidence="1">Membrane</location>
        <topology evidence="1">Multi-pass membrane protein</topology>
    </subcellularLocation>
</comment>
<comment type="similarity">
    <text evidence="10">Belongs to the DHHC palmitoyltransferase family.</text>
</comment>
<reference evidence="12 13" key="1">
    <citation type="submission" date="2019-01" db="EMBL/GenBank/DDBJ databases">
        <title>Draft Genome Sequencing of Zygosaccharomyces mellis Ca-7.</title>
        <authorList>
            <person name="Shiwa Y."/>
            <person name="Kanesaki Y."/>
            <person name="Ishige T."/>
            <person name="Mura K."/>
            <person name="Hori T."/>
            <person name="Tamura T."/>
        </authorList>
    </citation>
    <scope>NUCLEOTIDE SEQUENCE [LARGE SCALE GENOMIC DNA]</scope>
    <source>
        <strain evidence="12 13">Ca-7</strain>
    </source>
</reference>
<evidence type="ECO:0000256" key="3">
    <source>
        <dbReference type="ARBA" id="ARBA00022692"/>
    </source>
</evidence>
<dbReference type="GO" id="GO:0016020">
    <property type="term" value="C:membrane"/>
    <property type="evidence" value="ECO:0007669"/>
    <property type="project" value="UniProtKB-SubCell"/>
</dbReference>
<dbReference type="GO" id="GO:0019706">
    <property type="term" value="F:protein-cysteine S-palmitoyltransferase activity"/>
    <property type="evidence" value="ECO:0007669"/>
    <property type="project" value="UniProtKB-EC"/>
</dbReference>
<gene>
    <name evidence="12" type="primary">PFA3</name>
    <name evidence="12" type="ORF">ZYGM_000119</name>
</gene>
<evidence type="ECO:0000256" key="10">
    <source>
        <dbReference type="RuleBase" id="RU079119"/>
    </source>
</evidence>
<feature type="domain" description="Palmitoyltransferase DHHC" evidence="11">
    <location>
        <begin position="104"/>
        <end position="225"/>
    </location>
</feature>
<dbReference type="AlphaFoldDB" id="A0A4C2E6N0"/>
<evidence type="ECO:0000313" key="12">
    <source>
        <dbReference type="EMBL" id="GCE99894.1"/>
    </source>
</evidence>
<keyword evidence="3 10" id="KW-0812">Transmembrane</keyword>
<dbReference type="OrthoDB" id="302728at2759"/>
<feature type="transmembrane region" description="Helical" evidence="10">
    <location>
        <begin position="193"/>
        <end position="215"/>
    </location>
</feature>
<evidence type="ECO:0000256" key="9">
    <source>
        <dbReference type="ARBA" id="ARBA00048048"/>
    </source>
</evidence>
<dbReference type="EC" id="2.3.1.225" evidence="10"/>
<name>A0A4C2E6N0_9SACH</name>
<dbReference type="EMBL" id="BIMX01000014">
    <property type="protein sequence ID" value="GCE99894.1"/>
    <property type="molecule type" value="Genomic_DNA"/>
</dbReference>
<keyword evidence="13" id="KW-1185">Reference proteome</keyword>
<evidence type="ECO:0000256" key="7">
    <source>
        <dbReference type="ARBA" id="ARBA00023288"/>
    </source>
</evidence>
<comment type="catalytic activity">
    <reaction evidence="9 10">
        <text>L-cysteinyl-[protein] + hexadecanoyl-CoA = S-hexadecanoyl-L-cysteinyl-[protein] + CoA</text>
        <dbReference type="Rhea" id="RHEA:36683"/>
        <dbReference type="Rhea" id="RHEA-COMP:10131"/>
        <dbReference type="Rhea" id="RHEA-COMP:11032"/>
        <dbReference type="ChEBI" id="CHEBI:29950"/>
        <dbReference type="ChEBI" id="CHEBI:57287"/>
        <dbReference type="ChEBI" id="CHEBI:57379"/>
        <dbReference type="ChEBI" id="CHEBI:74151"/>
        <dbReference type="EC" id="2.3.1.225"/>
    </reaction>
</comment>
<comment type="caution">
    <text evidence="12">The sequence shown here is derived from an EMBL/GenBank/DDBJ whole genome shotgun (WGS) entry which is preliminary data.</text>
</comment>
<dbReference type="InterPro" id="IPR039859">
    <property type="entry name" value="PFA4/ZDH16/20/ERF2-like"/>
</dbReference>
<evidence type="ECO:0000256" key="1">
    <source>
        <dbReference type="ARBA" id="ARBA00004141"/>
    </source>
</evidence>
<keyword evidence="4 10" id="KW-1133">Transmembrane helix</keyword>
<accession>A0A4C2E6N0</accession>
<evidence type="ECO:0000313" key="13">
    <source>
        <dbReference type="Proteomes" id="UP000301737"/>
    </source>
</evidence>
<dbReference type="InterPro" id="IPR001594">
    <property type="entry name" value="Palmitoyltrfase_DHHC"/>
</dbReference>
<evidence type="ECO:0000256" key="5">
    <source>
        <dbReference type="ARBA" id="ARBA00023136"/>
    </source>
</evidence>
<comment type="domain">
    <text evidence="10">The DHHC domain is required for palmitoyltransferase activity.</text>
</comment>
<keyword evidence="6" id="KW-0564">Palmitate</keyword>
<dbReference type="Pfam" id="PF01529">
    <property type="entry name" value="DHHC"/>
    <property type="match status" value="1"/>
</dbReference>
<evidence type="ECO:0000256" key="4">
    <source>
        <dbReference type="ARBA" id="ARBA00022989"/>
    </source>
</evidence>
<evidence type="ECO:0000256" key="6">
    <source>
        <dbReference type="ARBA" id="ARBA00023139"/>
    </source>
</evidence>
<organism evidence="12 13">
    <name type="scientific">Zygosaccharomyces mellis</name>
    <dbReference type="NCBI Taxonomy" id="42258"/>
    <lineage>
        <taxon>Eukaryota</taxon>
        <taxon>Fungi</taxon>
        <taxon>Dikarya</taxon>
        <taxon>Ascomycota</taxon>
        <taxon>Saccharomycotina</taxon>
        <taxon>Saccharomycetes</taxon>
        <taxon>Saccharomycetales</taxon>
        <taxon>Saccharomycetaceae</taxon>
        <taxon>Zygosaccharomyces</taxon>
    </lineage>
</organism>